<accession>A0A6F9EG25</accession>
<dbReference type="Proteomes" id="UP000502196">
    <property type="component" value="Chromosome"/>
</dbReference>
<gene>
    <name evidence="1" type="ORF">COOX1_2833</name>
</gene>
<evidence type="ECO:0000313" key="2">
    <source>
        <dbReference type="Proteomes" id="UP000502196"/>
    </source>
</evidence>
<dbReference type="AlphaFoldDB" id="A0A6F9EG25"/>
<dbReference type="Pfam" id="PF06751">
    <property type="entry name" value="EutB"/>
    <property type="match status" value="1"/>
</dbReference>
<dbReference type="GO" id="GO:0006520">
    <property type="term" value="P:amino acid metabolic process"/>
    <property type="evidence" value="ECO:0007669"/>
    <property type="project" value="InterPro"/>
</dbReference>
<dbReference type="InterPro" id="IPR010628">
    <property type="entry name" value="EutB"/>
</dbReference>
<dbReference type="GO" id="GO:0008851">
    <property type="term" value="F:ethanolamine ammonia-lyase activity"/>
    <property type="evidence" value="ECO:0007669"/>
    <property type="project" value="InterPro"/>
</dbReference>
<sequence length="59" mass="6692">MSATETVQQRIAAKQLLSEIALERVRNSRMIPQEEDEVSRMDRRGTAGIHLGIVERGTR</sequence>
<protein>
    <submittedName>
        <fullName evidence="1">Uncharacterized protein</fullName>
    </submittedName>
</protein>
<dbReference type="EMBL" id="LR792683">
    <property type="protein sequence ID" value="CAB3395281.1"/>
    <property type="molecule type" value="Genomic_DNA"/>
</dbReference>
<organism evidence="1 2">
    <name type="scientific">Kyrpidia spormannii</name>
    <dbReference type="NCBI Taxonomy" id="2055160"/>
    <lineage>
        <taxon>Bacteria</taxon>
        <taxon>Bacillati</taxon>
        <taxon>Bacillota</taxon>
        <taxon>Bacilli</taxon>
        <taxon>Bacillales</taxon>
        <taxon>Alicyclobacillaceae</taxon>
        <taxon>Kyrpidia</taxon>
    </lineage>
</organism>
<name>A0A6F9EG25_9BACL</name>
<proteinExistence type="predicted"/>
<reference evidence="1 2" key="1">
    <citation type="submission" date="2020-04" db="EMBL/GenBank/DDBJ databases">
        <authorList>
            <person name="Hogendoorn C."/>
        </authorList>
    </citation>
    <scope>NUCLEOTIDE SEQUENCE [LARGE SCALE GENOMIC DNA]</scope>
    <source>
        <strain evidence="1">COOX1</strain>
    </source>
</reference>
<evidence type="ECO:0000313" key="1">
    <source>
        <dbReference type="EMBL" id="CAB3395281.1"/>
    </source>
</evidence>